<evidence type="ECO:0000313" key="5">
    <source>
        <dbReference type="Proteomes" id="UP000094385"/>
    </source>
</evidence>
<dbReference type="Pfam" id="PF20681">
    <property type="entry name" value="DUF6818"/>
    <property type="match status" value="1"/>
</dbReference>
<feature type="coiled-coil region" evidence="1">
    <location>
        <begin position="143"/>
        <end position="212"/>
    </location>
</feature>
<feature type="compositionally biased region" description="Basic and acidic residues" evidence="2">
    <location>
        <begin position="74"/>
        <end position="83"/>
    </location>
</feature>
<evidence type="ECO:0000259" key="3">
    <source>
        <dbReference type="Pfam" id="PF20681"/>
    </source>
</evidence>
<evidence type="ECO:0000256" key="1">
    <source>
        <dbReference type="SAM" id="Coils"/>
    </source>
</evidence>
<dbReference type="EMBL" id="KV454289">
    <property type="protein sequence ID" value="ODQ76266.1"/>
    <property type="molecule type" value="Genomic_DNA"/>
</dbReference>
<dbReference type="PANTHER" id="PTHR34409:SF1">
    <property type="entry name" value="MYB-LIKE DOMAIN-CONTAINING PROTEIN"/>
    <property type="match status" value="1"/>
</dbReference>
<dbReference type="OrthoDB" id="99432at2759"/>
<keyword evidence="5" id="KW-1185">Reference proteome</keyword>
<protein>
    <recommendedName>
        <fullName evidence="3">DUF6818 domain-containing protein</fullName>
    </recommendedName>
</protein>
<keyword evidence="1" id="KW-0175">Coiled coil</keyword>
<sequence length="227" mass="26028">MLSYNEYCIENGRASRDVAGIRRKFNSLVNFPKPTGDPTCPPEVKRAKEASRMITESVEFGGLDDMDDDDDSWDEQHDEHAEGLDDPNLYASSRHSSTRSEAPAAKRGASEVVTVSKKKNKANVNGVMDSLAAFLDVDKRDERERSSEVIAMYRQQIEHLRQDCRELRCKLDEKQQKLDEKQQKLDDERLFAARLDSQFQRERAELAAERDRALQKLLVYELMNGKS</sequence>
<feature type="region of interest" description="Disordered" evidence="2">
    <location>
        <begin position="56"/>
        <end position="111"/>
    </location>
</feature>
<accession>A0A1E3QF17</accession>
<dbReference type="InterPro" id="IPR049203">
    <property type="entry name" value="DUF6818"/>
</dbReference>
<feature type="compositionally biased region" description="Acidic residues" evidence="2">
    <location>
        <begin position="62"/>
        <end position="73"/>
    </location>
</feature>
<reference evidence="4 5" key="1">
    <citation type="journal article" date="2016" name="Proc. Natl. Acad. Sci. U.S.A.">
        <title>Comparative genomics of biotechnologically important yeasts.</title>
        <authorList>
            <person name="Riley R."/>
            <person name="Haridas S."/>
            <person name="Wolfe K.H."/>
            <person name="Lopes M.R."/>
            <person name="Hittinger C.T."/>
            <person name="Goeker M."/>
            <person name="Salamov A.A."/>
            <person name="Wisecaver J.H."/>
            <person name="Long T.M."/>
            <person name="Calvey C.H."/>
            <person name="Aerts A.L."/>
            <person name="Barry K.W."/>
            <person name="Choi C."/>
            <person name="Clum A."/>
            <person name="Coughlan A.Y."/>
            <person name="Deshpande S."/>
            <person name="Douglass A.P."/>
            <person name="Hanson S.J."/>
            <person name="Klenk H.-P."/>
            <person name="LaButti K.M."/>
            <person name="Lapidus A."/>
            <person name="Lindquist E.A."/>
            <person name="Lipzen A.M."/>
            <person name="Meier-Kolthoff J.P."/>
            <person name="Ohm R.A."/>
            <person name="Otillar R.P."/>
            <person name="Pangilinan J.L."/>
            <person name="Peng Y."/>
            <person name="Rokas A."/>
            <person name="Rosa C.A."/>
            <person name="Scheuner C."/>
            <person name="Sibirny A.A."/>
            <person name="Slot J.C."/>
            <person name="Stielow J.B."/>
            <person name="Sun H."/>
            <person name="Kurtzman C.P."/>
            <person name="Blackwell M."/>
            <person name="Grigoriev I.V."/>
            <person name="Jeffries T.W."/>
        </authorList>
    </citation>
    <scope>NUCLEOTIDE SEQUENCE [LARGE SCALE GENOMIC DNA]</scope>
    <source>
        <strain evidence="4 5">NRRL Y-11557</strain>
    </source>
</reference>
<dbReference type="AlphaFoldDB" id="A0A1E3QF17"/>
<organism evidence="4 5">
    <name type="scientific">Lipomyces starkeyi NRRL Y-11557</name>
    <dbReference type="NCBI Taxonomy" id="675824"/>
    <lineage>
        <taxon>Eukaryota</taxon>
        <taxon>Fungi</taxon>
        <taxon>Dikarya</taxon>
        <taxon>Ascomycota</taxon>
        <taxon>Saccharomycotina</taxon>
        <taxon>Lipomycetes</taxon>
        <taxon>Lipomycetales</taxon>
        <taxon>Lipomycetaceae</taxon>
        <taxon>Lipomyces</taxon>
    </lineage>
</organism>
<gene>
    <name evidence="4" type="ORF">LIPSTDRAFT_67151</name>
</gene>
<dbReference type="Proteomes" id="UP000094385">
    <property type="component" value="Unassembled WGS sequence"/>
</dbReference>
<dbReference type="STRING" id="675824.A0A1E3QF17"/>
<name>A0A1E3QF17_LIPST</name>
<feature type="domain" description="DUF6818" evidence="3">
    <location>
        <begin position="9"/>
        <end position="71"/>
    </location>
</feature>
<evidence type="ECO:0000313" key="4">
    <source>
        <dbReference type="EMBL" id="ODQ76266.1"/>
    </source>
</evidence>
<dbReference type="PANTHER" id="PTHR34409">
    <property type="entry name" value="SET DOMAIN-CONTAINING PROTEIN"/>
    <property type="match status" value="1"/>
</dbReference>
<evidence type="ECO:0000256" key="2">
    <source>
        <dbReference type="SAM" id="MobiDB-lite"/>
    </source>
</evidence>
<proteinExistence type="predicted"/>